<accession>A0A939E1U7</accession>
<evidence type="ECO:0000313" key="2">
    <source>
        <dbReference type="EMBL" id="MBN9644894.1"/>
    </source>
</evidence>
<name>A0A939E1U7_9CORY</name>
<keyword evidence="3" id="KW-1185">Reference proteome</keyword>
<evidence type="ECO:0000313" key="3">
    <source>
        <dbReference type="Proteomes" id="UP000664332"/>
    </source>
</evidence>
<gene>
    <name evidence="2" type="ORF">JZY06_09765</name>
</gene>
<protein>
    <recommendedName>
        <fullName evidence="4">EcsC family protein</fullName>
    </recommendedName>
</protein>
<comment type="caution">
    <text evidence="2">The sequence shown here is derived from an EMBL/GenBank/DDBJ whole genome shotgun (WGS) entry which is preliminary data.</text>
</comment>
<feature type="compositionally biased region" description="Basic and acidic residues" evidence="1">
    <location>
        <begin position="13"/>
        <end position="27"/>
    </location>
</feature>
<dbReference type="Proteomes" id="UP000664332">
    <property type="component" value="Unassembled WGS sequence"/>
</dbReference>
<dbReference type="AlphaFoldDB" id="A0A939E1U7"/>
<reference evidence="2" key="1">
    <citation type="submission" date="2021-03" db="EMBL/GenBank/DDBJ databases">
        <authorList>
            <person name="Sun Q."/>
        </authorList>
    </citation>
    <scope>NUCLEOTIDE SEQUENCE</scope>
    <source>
        <strain evidence="2">CCM 8862</strain>
    </source>
</reference>
<evidence type="ECO:0008006" key="4">
    <source>
        <dbReference type="Google" id="ProtNLM"/>
    </source>
</evidence>
<evidence type="ECO:0000256" key="1">
    <source>
        <dbReference type="SAM" id="MobiDB-lite"/>
    </source>
</evidence>
<sequence>MDIFSRLPSAISDRFDRDGARDDKRTSTPDPDAGAGSDSGTHPSDEGLSAFARVSRTVSIAGEVVKDKVTDVLSTGEATPGLWDGAAADRRDKLDDSVQGAIREALGANHRELTDNAGFVGRILINALDKAAGMQSSTVTGYVDWVRAKHPDDTPEQLQKRLTDYFRLIASSSGGAAGLAAAVPGVGLAIGTAAIGAESVLFLEAATLYTLASAYLRGADISDPERRRALILLIVLGSRGTAVVDAFVGDLSADGSTGSATSAVTAISKLAPAKLNELNSRLTRTAGKTIAKKILPASLGKLVPFGIGAVIGWSTSRSLAGKVAEHATSSLGPLPEAFSTPAPDTVPDTPQVVSDLQAKARTTAVTDDADDGTDSNA</sequence>
<dbReference type="EMBL" id="JAFLEQ010000016">
    <property type="protein sequence ID" value="MBN9644894.1"/>
    <property type="molecule type" value="Genomic_DNA"/>
</dbReference>
<proteinExistence type="predicted"/>
<feature type="region of interest" description="Disordered" evidence="1">
    <location>
        <begin position="1"/>
        <end position="47"/>
    </location>
</feature>
<organism evidence="2 3">
    <name type="scientific">Corynebacterium mendelii</name>
    <dbReference type="NCBI Taxonomy" id="2765362"/>
    <lineage>
        <taxon>Bacteria</taxon>
        <taxon>Bacillati</taxon>
        <taxon>Actinomycetota</taxon>
        <taxon>Actinomycetes</taxon>
        <taxon>Mycobacteriales</taxon>
        <taxon>Corynebacteriaceae</taxon>
        <taxon>Corynebacterium</taxon>
    </lineage>
</organism>
<dbReference type="RefSeq" id="WP_207279350.1">
    <property type="nucleotide sequence ID" value="NZ_JAFLEQ010000016.1"/>
</dbReference>